<dbReference type="SUPFAM" id="SSF55008">
    <property type="entry name" value="HMA, heavy metal-associated domain"/>
    <property type="match status" value="2"/>
</dbReference>
<dbReference type="InterPro" id="IPR051014">
    <property type="entry name" value="Cation_Transport_ATPase_IB"/>
</dbReference>
<keyword evidence="10 14" id="KW-1133">Transmembrane helix</keyword>
<comment type="subcellular location">
    <subcellularLocation>
        <location evidence="1">Cell membrane</location>
        <topology evidence="1">Multi-pass membrane protein</topology>
    </subcellularLocation>
</comment>
<dbReference type="EMBL" id="VJMG01000048">
    <property type="protein sequence ID" value="TRL36858.1"/>
    <property type="molecule type" value="Genomic_DNA"/>
</dbReference>
<dbReference type="FunFam" id="2.70.150.10:FF:000002">
    <property type="entry name" value="Copper-transporting ATPase 1, putative"/>
    <property type="match status" value="1"/>
</dbReference>
<dbReference type="SFLD" id="SFLDF00027">
    <property type="entry name" value="p-type_atpase"/>
    <property type="match status" value="1"/>
</dbReference>
<comment type="caution">
    <text evidence="17">The sequence shown here is derived from an EMBL/GenBank/DDBJ whole genome shotgun (WGS) entry which is preliminary data.</text>
</comment>
<dbReference type="InterPro" id="IPR008250">
    <property type="entry name" value="ATPase_P-typ_transduc_dom_A_sf"/>
</dbReference>
<dbReference type="InterPro" id="IPR018303">
    <property type="entry name" value="ATPase_P-typ_P_site"/>
</dbReference>
<dbReference type="PANTHER" id="PTHR48085">
    <property type="entry name" value="CADMIUM/ZINC-TRANSPORTING ATPASE HMA2-RELATED"/>
    <property type="match status" value="1"/>
</dbReference>
<accession>A0A549T4P4</accession>
<dbReference type="NCBIfam" id="TIGR01525">
    <property type="entry name" value="ATPase-IB_hvy"/>
    <property type="match status" value="1"/>
</dbReference>
<dbReference type="InterPro" id="IPR023299">
    <property type="entry name" value="ATPase_P-typ_cyto_dom_N"/>
</dbReference>
<evidence type="ECO:0000256" key="6">
    <source>
        <dbReference type="ARBA" id="ARBA00022723"/>
    </source>
</evidence>
<dbReference type="InterPro" id="IPR036412">
    <property type="entry name" value="HAD-like_sf"/>
</dbReference>
<evidence type="ECO:0000256" key="2">
    <source>
        <dbReference type="ARBA" id="ARBA00006024"/>
    </source>
</evidence>
<dbReference type="InterPro" id="IPR036163">
    <property type="entry name" value="HMA_dom_sf"/>
</dbReference>
<dbReference type="PRINTS" id="PR00941">
    <property type="entry name" value="CDATPASE"/>
</dbReference>
<dbReference type="PROSITE" id="PS01229">
    <property type="entry name" value="COF_2"/>
    <property type="match status" value="1"/>
</dbReference>
<dbReference type="Pfam" id="PF00403">
    <property type="entry name" value="HMA"/>
    <property type="match status" value="2"/>
</dbReference>
<dbReference type="InterPro" id="IPR006121">
    <property type="entry name" value="HMA_dom"/>
</dbReference>
<keyword evidence="3 14" id="KW-1003">Cell membrane</keyword>
<dbReference type="GO" id="GO:0046872">
    <property type="term" value="F:metal ion binding"/>
    <property type="evidence" value="ECO:0007669"/>
    <property type="project" value="UniProtKB-KW"/>
</dbReference>
<evidence type="ECO:0000313" key="18">
    <source>
        <dbReference type="Proteomes" id="UP000316801"/>
    </source>
</evidence>
<evidence type="ECO:0000256" key="15">
    <source>
        <dbReference type="SAM" id="MobiDB-lite"/>
    </source>
</evidence>
<dbReference type="Pfam" id="PF00122">
    <property type="entry name" value="E1-E2_ATPase"/>
    <property type="match status" value="1"/>
</dbReference>
<dbReference type="InterPro" id="IPR001757">
    <property type="entry name" value="P_typ_ATPase"/>
</dbReference>
<feature type="domain" description="HMA" evidence="16">
    <location>
        <begin position="152"/>
        <end position="217"/>
    </location>
</feature>
<evidence type="ECO:0000256" key="3">
    <source>
        <dbReference type="ARBA" id="ARBA00022475"/>
    </source>
</evidence>
<dbReference type="InterPro" id="IPR017969">
    <property type="entry name" value="Heavy-metal-associated_CS"/>
</dbReference>
<dbReference type="InterPro" id="IPR023298">
    <property type="entry name" value="ATPase_P-typ_TM_dom_sf"/>
</dbReference>
<organism evidence="17 18">
    <name type="scientific">Rhizobium straminoryzae</name>
    <dbReference type="NCBI Taxonomy" id="1387186"/>
    <lineage>
        <taxon>Bacteria</taxon>
        <taxon>Pseudomonadati</taxon>
        <taxon>Pseudomonadota</taxon>
        <taxon>Alphaproteobacteria</taxon>
        <taxon>Hyphomicrobiales</taxon>
        <taxon>Rhizobiaceae</taxon>
        <taxon>Rhizobium/Agrobacterium group</taxon>
        <taxon>Rhizobium</taxon>
    </lineage>
</organism>
<comment type="catalytic activity">
    <reaction evidence="13">
        <text>Zn(2+)(in) + ATP + H2O = Zn(2+)(out) + ADP + phosphate + H(+)</text>
        <dbReference type="Rhea" id="RHEA:20621"/>
        <dbReference type="ChEBI" id="CHEBI:15377"/>
        <dbReference type="ChEBI" id="CHEBI:15378"/>
        <dbReference type="ChEBI" id="CHEBI:29105"/>
        <dbReference type="ChEBI" id="CHEBI:30616"/>
        <dbReference type="ChEBI" id="CHEBI:43474"/>
        <dbReference type="ChEBI" id="CHEBI:456216"/>
        <dbReference type="EC" id="7.2.2.12"/>
    </reaction>
</comment>
<feature type="compositionally biased region" description="Basic and acidic residues" evidence="15">
    <location>
        <begin position="111"/>
        <end position="129"/>
    </location>
</feature>
<dbReference type="SFLD" id="SFLDG00002">
    <property type="entry name" value="C1.7:_P-type_atpase_like"/>
    <property type="match status" value="1"/>
</dbReference>
<evidence type="ECO:0000256" key="7">
    <source>
        <dbReference type="ARBA" id="ARBA00022741"/>
    </source>
</evidence>
<reference evidence="17 18" key="1">
    <citation type="submission" date="2019-07" db="EMBL/GenBank/DDBJ databases">
        <title>Ln-dependent methylotrophs.</title>
        <authorList>
            <person name="Tani A."/>
        </authorList>
    </citation>
    <scope>NUCLEOTIDE SEQUENCE [LARGE SCALE GENOMIC DNA]</scope>
    <source>
        <strain evidence="17 18">SM12</strain>
    </source>
</reference>
<feature type="region of interest" description="Disordered" evidence="15">
    <location>
        <begin position="77"/>
        <end position="151"/>
    </location>
</feature>
<keyword evidence="6 14" id="KW-0479">Metal-binding</keyword>
<evidence type="ECO:0000259" key="16">
    <source>
        <dbReference type="PROSITE" id="PS50846"/>
    </source>
</evidence>
<dbReference type="InterPro" id="IPR027256">
    <property type="entry name" value="P-typ_ATPase_IB"/>
</dbReference>
<feature type="transmembrane region" description="Helical" evidence="14">
    <location>
        <begin position="829"/>
        <end position="847"/>
    </location>
</feature>
<dbReference type="InterPro" id="IPR059000">
    <property type="entry name" value="ATPase_P-type_domA"/>
</dbReference>
<evidence type="ECO:0000256" key="14">
    <source>
        <dbReference type="RuleBase" id="RU362081"/>
    </source>
</evidence>
<feature type="compositionally biased region" description="Basic and acidic residues" evidence="15">
    <location>
        <begin position="77"/>
        <end position="101"/>
    </location>
</feature>
<dbReference type="GO" id="GO:0005524">
    <property type="term" value="F:ATP binding"/>
    <property type="evidence" value="ECO:0007669"/>
    <property type="project" value="UniProtKB-UniRule"/>
</dbReference>
<keyword evidence="18" id="KW-1185">Reference proteome</keyword>
<dbReference type="EC" id="7.2.2.12" evidence="12"/>
<dbReference type="SUPFAM" id="SSF56784">
    <property type="entry name" value="HAD-like"/>
    <property type="match status" value="1"/>
</dbReference>
<dbReference type="CDD" id="cd00371">
    <property type="entry name" value="HMA"/>
    <property type="match status" value="2"/>
</dbReference>
<evidence type="ECO:0000256" key="8">
    <source>
        <dbReference type="ARBA" id="ARBA00022840"/>
    </source>
</evidence>
<keyword evidence="17" id="KW-0378">Hydrolase</keyword>
<keyword evidence="4" id="KW-0597">Phosphoprotein</keyword>
<protein>
    <recommendedName>
        <fullName evidence="12">P-type Zn(2+) transporter</fullName>
        <ecNumber evidence="12">7.2.2.12</ecNumber>
    </recommendedName>
</protein>
<evidence type="ECO:0000256" key="1">
    <source>
        <dbReference type="ARBA" id="ARBA00004651"/>
    </source>
</evidence>
<name>A0A549T4P4_9HYPH</name>
<dbReference type="GO" id="GO:0005886">
    <property type="term" value="C:plasma membrane"/>
    <property type="evidence" value="ECO:0007669"/>
    <property type="project" value="UniProtKB-SubCell"/>
</dbReference>
<dbReference type="SUPFAM" id="SSF81660">
    <property type="entry name" value="Metal cation-transporting ATPase, ATP-binding domain N"/>
    <property type="match status" value="1"/>
</dbReference>
<evidence type="ECO:0000256" key="13">
    <source>
        <dbReference type="ARBA" id="ARBA00047308"/>
    </source>
</evidence>
<dbReference type="Gene3D" id="3.30.70.100">
    <property type="match status" value="2"/>
</dbReference>
<evidence type="ECO:0000256" key="4">
    <source>
        <dbReference type="ARBA" id="ARBA00022553"/>
    </source>
</evidence>
<dbReference type="GO" id="GO:0016887">
    <property type="term" value="F:ATP hydrolysis activity"/>
    <property type="evidence" value="ECO:0007669"/>
    <property type="project" value="InterPro"/>
</dbReference>
<dbReference type="SUPFAM" id="SSF81653">
    <property type="entry name" value="Calcium ATPase, transduction domain A"/>
    <property type="match status" value="1"/>
</dbReference>
<evidence type="ECO:0000256" key="10">
    <source>
        <dbReference type="ARBA" id="ARBA00022989"/>
    </source>
</evidence>
<dbReference type="SFLD" id="SFLDS00003">
    <property type="entry name" value="Haloacid_Dehalogenase"/>
    <property type="match status" value="1"/>
</dbReference>
<evidence type="ECO:0000256" key="11">
    <source>
        <dbReference type="ARBA" id="ARBA00023136"/>
    </source>
</evidence>
<dbReference type="NCBIfam" id="TIGR01494">
    <property type="entry name" value="ATPase_P-type"/>
    <property type="match status" value="1"/>
</dbReference>
<sequence length="876" mass="91309">MTDAVKTRFRIEDMDCASCAGKIDTAVRRMPGVTDVAVSVTSGTMTVTHAAAQDPQAIGRIVTGLGYPAAPIGRVPAEKAAHRHHDHGDHAPPAAHPHEHGPGCTHHHHAHDHDHDHDGHAHREPHDHAPLSPSSPETAEHAQPATGNAASAESRFHIGGMDCASCAAKIETAMRRQAGVEDVRVSVTSGTMTLRHRPQTDLLAVATQVTRLGYSIAPMERPANRPQAPESGRHDHAHEAAASRPEGLHGHDDGPSDGPWWKSRKGRATLLAGLSLLAAYALGHLVPAIGTYAFIAAMLVGLVPIARRAVMAARAGTPFSIEMLMTIAALGALVIDATEEAAAVVFLFLVGELLEGVAAGKARASIQSLAALVPKTALLEEGGKTREVAAETLAVGSVILVRPGDRMSADGVILSGDSAIDEAPVTGESVPVRKTVDDTVFAGTVNGNAALRVRVTAAAEDNTIARVVKLVEEAQESKAPTERFIDRFSRYYTPGVVAVAALVAILPPLVAGGAWGEWIYKGLAILLIGCPCALVISTPAAIAAALAAGARRGLLMKGGAVLEDLGKLTAIAFDKTGTLTEGRPKVTDIIPFGLDSAEVLRQAAALEAGSSHPLALAILDRAREEDIEPPHASDARALGGKGVMARVQGVEVFLGSPVAAGERVTLPMAHARRIAALNDEGKTVSVLIVGNRLAGAIAMRDEPRADAAEGLKRLTDAGIRTVMLTGDNRRTAQAIGATLGIEVRAELLPEDKQRIVGDLKREGHVVGKIGDGINDAPALAAADVGIAMGKATDVALETADAAVLHGRVGDVALMIDLSRRTMRNIWQNIGLALGLKAVFLVTTIIGITGLWPAILADTGATVLVTMNALRLLKPIR</sequence>
<dbReference type="SUPFAM" id="SSF81665">
    <property type="entry name" value="Calcium ATPase, transmembrane domain M"/>
    <property type="match status" value="1"/>
</dbReference>
<feature type="transmembrane region" description="Helical" evidence="14">
    <location>
        <begin position="523"/>
        <end position="548"/>
    </location>
</feature>
<feature type="domain" description="HMA" evidence="16">
    <location>
        <begin position="5"/>
        <end position="70"/>
    </location>
</feature>
<dbReference type="RefSeq" id="WP_143126397.1">
    <property type="nucleotide sequence ID" value="NZ_VJMG01000048.1"/>
</dbReference>
<dbReference type="PRINTS" id="PR00119">
    <property type="entry name" value="CATATPASE"/>
</dbReference>
<dbReference type="GO" id="GO:0016463">
    <property type="term" value="F:P-type zinc transporter activity"/>
    <property type="evidence" value="ECO:0007669"/>
    <property type="project" value="UniProtKB-EC"/>
</dbReference>
<keyword evidence="11 14" id="KW-0472">Membrane</keyword>
<dbReference type="PROSITE" id="PS01047">
    <property type="entry name" value="HMA_1"/>
    <property type="match status" value="1"/>
</dbReference>
<evidence type="ECO:0000313" key="17">
    <source>
        <dbReference type="EMBL" id="TRL36858.1"/>
    </source>
</evidence>
<keyword evidence="8 14" id="KW-0067">ATP-binding</keyword>
<dbReference type="PANTHER" id="PTHR48085:SF5">
    <property type="entry name" value="CADMIUM_ZINC-TRANSPORTING ATPASE HMA4-RELATED"/>
    <property type="match status" value="1"/>
</dbReference>
<dbReference type="PROSITE" id="PS50846">
    <property type="entry name" value="HMA_2"/>
    <property type="match status" value="2"/>
</dbReference>
<dbReference type="Gene3D" id="3.40.50.1000">
    <property type="entry name" value="HAD superfamily/HAD-like"/>
    <property type="match status" value="1"/>
</dbReference>
<dbReference type="InterPro" id="IPR023214">
    <property type="entry name" value="HAD_sf"/>
</dbReference>
<dbReference type="Proteomes" id="UP000316801">
    <property type="component" value="Unassembled WGS sequence"/>
</dbReference>
<feature type="transmembrane region" description="Helical" evidence="14">
    <location>
        <begin position="491"/>
        <end position="511"/>
    </location>
</feature>
<feature type="region of interest" description="Disordered" evidence="15">
    <location>
        <begin position="218"/>
        <end position="260"/>
    </location>
</feature>
<keyword evidence="9" id="KW-1278">Translocase</keyword>
<evidence type="ECO:0000256" key="9">
    <source>
        <dbReference type="ARBA" id="ARBA00022967"/>
    </source>
</evidence>
<dbReference type="NCBIfam" id="TIGR01512">
    <property type="entry name" value="ATPase-IB2_Cd"/>
    <property type="match status" value="1"/>
</dbReference>
<gene>
    <name evidence="17" type="primary">cadA</name>
    <name evidence="17" type="ORF">FNA46_16950</name>
</gene>
<feature type="transmembrane region" description="Helical" evidence="14">
    <location>
        <begin position="292"/>
        <end position="310"/>
    </location>
</feature>
<keyword evidence="5 14" id="KW-0812">Transmembrane</keyword>
<dbReference type="Pfam" id="PF00702">
    <property type="entry name" value="Hydrolase"/>
    <property type="match status" value="1"/>
</dbReference>
<comment type="similarity">
    <text evidence="2 14">Belongs to the cation transport ATPase (P-type) (TC 3.A.3) family. Type IB subfamily.</text>
</comment>
<dbReference type="AlphaFoldDB" id="A0A549T4P4"/>
<feature type="compositionally biased region" description="Basic and acidic residues" evidence="15">
    <location>
        <begin position="231"/>
        <end position="254"/>
    </location>
</feature>
<dbReference type="GO" id="GO:0015086">
    <property type="term" value="F:cadmium ion transmembrane transporter activity"/>
    <property type="evidence" value="ECO:0007669"/>
    <property type="project" value="TreeGrafter"/>
</dbReference>
<dbReference type="InterPro" id="IPR044492">
    <property type="entry name" value="P_typ_ATPase_HD_dom"/>
</dbReference>
<keyword evidence="7 14" id="KW-0547">Nucleotide-binding</keyword>
<evidence type="ECO:0000256" key="5">
    <source>
        <dbReference type="ARBA" id="ARBA00022692"/>
    </source>
</evidence>
<dbReference type="Gene3D" id="2.70.150.10">
    <property type="entry name" value="Calcium-transporting ATPase, cytoplasmic transduction domain A"/>
    <property type="match status" value="1"/>
</dbReference>
<dbReference type="PROSITE" id="PS00154">
    <property type="entry name" value="ATPASE_E1_E2"/>
    <property type="match status" value="1"/>
</dbReference>
<evidence type="ECO:0000256" key="12">
    <source>
        <dbReference type="ARBA" id="ARBA00039097"/>
    </source>
</evidence>
<dbReference type="Gene3D" id="3.40.1110.10">
    <property type="entry name" value="Calcium-transporting ATPase, cytoplasmic domain N"/>
    <property type="match status" value="1"/>
</dbReference>
<proteinExistence type="inferred from homology"/>